<accession>A0A2H0YT05</accession>
<dbReference type="InterPro" id="IPR002744">
    <property type="entry name" value="MIP18-like"/>
</dbReference>
<dbReference type="SUPFAM" id="SSF117916">
    <property type="entry name" value="Fe-S cluster assembly (FSCA) domain-like"/>
    <property type="match status" value="1"/>
</dbReference>
<dbReference type="PANTHER" id="PTHR42831:SF1">
    <property type="entry name" value="FE-S PROTEIN MATURATION AUXILIARY FACTOR YITW"/>
    <property type="match status" value="1"/>
</dbReference>
<feature type="domain" description="MIP18 family-like" evidence="1">
    <location>
        <begin position="6"/>
        <end position="78"/>
    </location>
</feature>
<dbReference type="InterPro" id="IPR052339">
    <property type="entry name" value="Fe-S_Maturation_MIP18"/>
</dbReference>
<organism evidence="2 3">
    <name type="scientific">Candidatus Kerfeldbacteria bacterium CG08_land_8_20_14_0_20_42_7</name>
    <dbReference type="NCBI Taxonomy" id="2014245"/>
    <lineage>
        <taxon>Bacteria</taxon>
        <taxon>Candidatus Kerfeldiibacteriota</taxon>
    </lineage>
</organism>
<dbReference type="PANTHER" id="PTHR42831">
    <property type="entry name" value="FE-S PROTEIN MATURATION AUXILIARY FACTOR YITW"/>
    <property type="match status" value="1"/>
</dbReference>
<evidence type="ECO:0000259" key="1">
    <source>
        <dbReference type="Pfam" id="PF01883"/>
    </source>
</evidence>
<dbReference type="EMBL" id="PEXV01000070">
    <property type="protein sequence ID" value="PIS41628.1"/>
    <property type="molecule type" value="Genomic_DNA"/>
</dbReference>
<evidence type="ECO:0000313" key="3">
    <source>
        <dbReference type="Proteomes" id="UP000228711"/>
    </source>
</evidence>
<reference evidence="3" key="1">
    <citation type="submission" date="2017-09" db="EMBL/GenBank/DDBJ databases">
        <title>Depth-based differentiation of microbial function through sediment-hosted aquifers and enrichment of novel symbionts in the deep terrestrial subsurface.</title>
        <authorList>
            <person name="Probst A.J."/>
            <person name="Ladd B."/>
            <person name="Jarett J.K."/>
            <person name="Geller-Mcgrath D.E."/>
            <person name="Sieber C.M.K."/>
            <person name="Emerson J.B."/>
            <person name="Anantharaman K."/>
            <person name="Thomas B.C."/>
            <person name="Malmstrom R."/>
            <person name="Stieglmeier M."/>
            <person name="Klingl A."/>
            <person name="Woyke T."/>
            <person name="Ryan C.M."/>
            <person name="Banfield J.F."/>
        </authorList>
    </citation>
    <scope>NUCLEOTIDE SEQUENCE [LARGE SCALE GENOMIC DNA]</scope>
</reference>
<proteinExistence type="predicted"/>
<name>A0A2H0YT05_9BACT</name>
<sequence length="101" mass="11410">MKKLTEQDVRDALQAVHDPELRMSVVDLGLIYDIQISEHNDVVVQMTVTTPGCPVIEQFLEQVNDRIESLKDVGGVTVKLTFDPLWTPNRIKPELREALGL</sequence>
<dbReference type="Pfam" id="PF01883">
    <property type="entry name" value="FeS_assembly_P"/>
    <property type="match status" value="1"/>
</dbReference>
<gene>
    <name evidence="2" type="ORF">COT25_02050</name>
</gene>
<comment type="caution">
    <text evidence="2">The sequence shown here is derived from an EMBL/GenBank/DDBJ whole genome shotgun (WGS) entry which is preliminary data.</text>
</comment>
<evidence type="ECO:0000313" key="2">
    <source>
        <dbReference type="EMBL" id="PIS41628.1"/>
    </source>
</evidence>
<protein>
    <submittedName>
        <fullName evidence="2">Aromatic ring hydroxylase</fullName>
    </submittedName>
</protein>
<dbReference type="InterPro" id="IPR034904">
    <property type="entry name" value="FSCA_dom_sf"/>
</dbReference>
<dbReference type="AlphaFoldDB" id="A0A2H0YT05"/>
<dbReference type="Gene3D" id="3.30.300.130">
    <property type="entry name" value="Fe-S cluster assembly (FSCA)"/>
    <property type="match status" value="1"/>
</dbReference>
<dbReference type="Proteomes" id="UP000228711">
    <property type="component" value="Unassembled WGS sequence"/>
</dbReference>